<dbReference type="EMBL" id="LAZR01014575">
    <property type="protein sequence ID" value="KKM16890.1"/>
    <property type="molecule type" value="Genomic_DNA"/>
</dbReference>
<dbReference type="AlphaFoldDB" id="A0A0F9KNI6"/>
<protein>
    <submittedName>
        <fullName evidence="1">Uncharacterized protein</fullName>
    </submittedName>
</protein>
<organism evidence="1">
    <name type="scientific">marine sediment metagenome</name>
    <dbReference type="NCBI Taxonomy" id="412755"/>
    <lineage>
        <taxon>unclassified sequences</taxon>
        <taxon>metagenomes</taxon>
        <taxon>ecological metagenomes</taxon>
    </lineage>
</organism>
<comment type="caution">
    <text evidence="1">The sequence shown here is derived from an EMBL/GenBank/DDBJ whole genome shotgun (WGS) entry which is preliminary data.</text>
</comment>
<name>A0A0F9KNI6_9ZZZZ</name>
<gene>
    <name evidence="1" type="ORF">LCGC14_1681220</name>
</gene>
<sequence length="25" mass="2844">MANKQVYVGMCCDGVHRGHLNIIRE</sequence>
<evidence type="ECO:0000313" key="1">
    <source>
        <dbReference type="EMBL" id="KKM16890.1"/>
    </source>
</evidence>
<accession>A0A0F9KNI6</accession>
<feature type="non-terminal residue" evidence="1">
    <location>
        <position position="25"/>
    </location>
</feature>
<reference evidence="1" key="1">
    <citation type="journal article" date="2015" name="Nature">
        <title>Complex archaea that bridge the gap between prokaryotes and eukaryotes.</title>
        <authorList>
            <person name="Spang A."/>
            <person name="Saw J.H."/>
            <person name="Jorgensen S.L."/>
            <person name="Zaremba-Niedzwiedzka K."/>
            <person name="Martijn J."/>
            <person name="Lind A.E."/>
            <person name="van Eijk R."/>
            <person name="Schleper C."/>
            <person name="Guy L."/>
            <person name="Ettema T.J."/>
        </authorList>
    </citation>
    <scope>NUCLEOTIDE SEQUENCE</scope>
</reference>
<proteinExistence type="predicted"/>